<organism evidence="1 2">
    <name type="scientific">Phenylobacterium parvum</name>
    <dbReference type="NCBI Taxonomy" id="2201350"/>
    <lineage>
        <taxon>Bacteria</taxon>
        <taxon>Pseudomonadati</taxon>
        <taxon>Pseudomonadota</taxon>
        <taxon>Alphaproteobacteria</taxon>
        <taxon>Caulobacterales</taxon>
        <taxon>Caulobacteraceae</taxon>
        <taxon>Phenylobacterium</taxon>
    </lineage>
</organism>
<evidence type="ECO:0000313" key="2">
    <source>
        <dbReference type="Proteomes" id="UP000247763"/>
    </source>
</evidence>
<dbReference type="Proteomes" id="UP000247763">
    <property type="component" value="Chromosome"/>
</dbReference>
<dbReference type="KEGG" id="phb:HYN04_13105"/>
<keyword evidence="2" id="KW-1185">Reference proteome</keyword>
<dbReference type="RefSeq" id="WP_110451177.1">
    <property type="nucleotide sequence ID" value="NZ_CP029479.1"/>
</dbReference>
<dbReference type="OrthoDB" id="6088067at2"/>
<dbReference type="EMBL" id="CP029479">
    <property type="protein sequence ID" value="AWM78611.1"/>
    <property type="molecule type" value="Genomic_DNA"/>
</dbReference>
<reference evidence="2" key="1">
    <citation type="submission" date="2018-05" db="EMBL/GenBank/DDBJ databases">
        <title>Genome sequencing of Phenylobacterium sp. HYN0004.</title>
        <authorList>
            <person name="Yi H."/>
            <person name="Baek C."/>
        </authorList>
    </citation>
    <scope>NUCLEOTIDE SEQUENCE [LARGE SCALE GENOMIC DNA]</scope>
    <source>
        <strain evidence="2">HYN0004</strain>
    </source>
</reference>
<sequence length="284" mass="29328">MRALVFILAALVLAGCSPKTQKPAEAPPPEAKAPAFPPALIREYVAGIKARCGSGAAEGVSAADVVRKGESPAGAIYGIDLERICPGAETKGFCGTGGCENPAFRVGADGTATRLVEGVNRGWEVSGDGKILLVAVHGGQCGLPGPVPCDEKIEIATGKVLGHESRGKPVSAPRPEARLTEAYCLGLHIAVAGKAADILGKDSDLAEAGSVFAAGKMVEAKDRARAPGFQHEMKNGAFIVDHYLTMGAMTDKIPEAEQLGPRFKAGSPLFDDWIACAAAYPLKK</sequence>
<gene>
    <name evidence="1" type="ORF">HYN04_13105</name>
</gene>
<dbReference type="PROSITE" id="PS51257">
    <property type="entry name" value="PROKAR_LIPOPROTEIN"/>
    <property type="match status" value="1"/>
</dbReference>
<dbReference type="AlphaFoldDB" id="A0A2Z3HZ36"/>
<proteinExistence type="predicted"/>
<name>A0A2Z3HZ36_9CAUL</name>
<protein>
    <submittedName>
        <fullName evidence="1">Uncharacterized protein</fullName>
    </submittedName>
</protein>
<evidence type="ECO:0000313" key="1">
    <source>
        <dbReference type="EMBL" id="AWM78611.1"/>
    </source>
</evidence>
<accession>A0A2Z3HZ36</accession>